<dbReference type="PANTHER" id="PTHR33048">
    <property type="entry name" value="PTH11-LIKE INTEGRAL MEMBRANE PROTEIN (AFU_ORTHOLOGUE AFUA_5G11245)"/>
    <property type="match status" value="1"/>
</dbReference>
<keyword evidence="10" id="KW-1185">Reference proteome</keyword>
<evidence type="ECO:0000256" key="6">
    <source>
        <dbReference type="SAM" id="MobiDB-lite"/>
    </source>
</evidence>
<name>A0A6G1JNG2_9PLEO</name>
<evidence type="ECO:0000256" key="7">
    <source>
        <dbReference type="SAM" id="Phobius"/>
    </source>
</evidence>
<feature type="transmembrane region" description="Helical" evidence="7">
    <location>
        <begin position="88"/>
        <end position="115"/>
    </location>
</feature>
<feature type="transmembrane region" description="Helical" evidence="7">
    <location>
        <begin position="172"/>
        <end position="192"/>
    </location>
</feature>
<feature type="domain" description="Rhodopsin" evidence="8">
    <location>
        <begin position="29"/>
        <end position="267"/>
    </location>
</feature>
<sequence>MAAAIPTRGPELFVVDVAFVTVAIIANALRCYVRLRMVKAFGLDDYLMTLATVFFIGYSTSSIIGVKYGTGRHHRDLPTEGVYAARHCWWFCYLFYCCATILSKVSIGCFLLRIAVRKFHTYIIYTAMLLSVVAGGTFFFVTLFQCNPISFFWNKSQTGTCVNSDVIVGLGYLYSVFAIITDFTFALLPAFLVAGLQLKRRTKIALIPLLAMGCIASLAVVARLPFMPRLKSEDFLWDTVDVAIWSTVEQGLAITAGSLATLRPLFSLVLYKLGLASASTAHRRSPSSSQILGSRRKASRSDMDIYNLTAVAEEGKSKTEVGGSPPDMPKSPNWYHSRFDKVRRASMPAKKKKEKGGTGGDDGSEKSLRDSESASLREEGAMQIMVSRSFVVTDAERSSYVKEGPR</sequence>
<dbReference type="InterPro" id="IPR049326">
    <property type="entry name" value="Rhodopsin_dom_fungi"/>
</dbReference>
<dbReference type="Pfam" id="PF20684">
    <property type="entry name" value="Fung_rhodopsin"/>
    <property type="match status" value="1"/>
</dbReference>
<keyword evidence="4 7" id="KW-0472">Membrane</keyword>
<dbReference type="Proteomes" id="UP000799291">
    <property type="component" value="Unassembled WGS sequence"/>
</dbReference>
<evidence type="ECO:0000259" key="8">
    <source>
        <dbReference type="Pfam" id="PF20684"/>
    </source>
</evidence>
<dbReference type="PANTHER" id="PTHR33048:SF96">
    <property type="entry name" value="INTEGRAL MEMBRANE PROTEIN"/>
    <property type="match status" value="1"/>
</dbReference>
<feature type="transmembrane region" description="Helical" evidence="7">
    <location>
        <begin position="45"/>
        <end position="68"/>
    </location>
</feature>
<dbReference type="EMBL" id="MU005569">
    <property type="protein sequence ID" value="KAF2691781.1"/>
    <property type="molecule type" value="Genomic_DNA"/>
</dbReference>
<dbReference type="GO" id="GO:0016020">
    <property type="term" value="C:membrane"/>
    <property type="evidence" value="ECO:0007669"/>
    <property type="project" value="UniProtKB-SubCell"/>
</dbReference>
<comment type="subcellular location">
    <subcellularLocation>
        <location evidence="1">Membrane</location>
        <topology evidence="1">Multi-pass membrane protein</topology>
    </subcellularLocation>
</comment>
<protein>
    <recommendedName>
        <fullName evidence="8">Rhodopsin domain-containing protein</fullName>
    </recommendedName>
</protein>
<keyword evidence="2 7" id="KW-0812">Transmembrane</keyword>
<feature type="transmembrane region" description="Helical" evidence="7">
    <location>
        <begin position="204"/>
        <end position="222"/>
    </location>
</feature>
<feature type="region of interest" description="Disordered" evidence="6">
    <location>
        <begin position="315"/>
        <end position="389"/>
    </location>
</feature>
<evidence type="ECO:0000313" key="10">
    <source>
        <dbReference type="Proteomes" id="UP000799291"/>
    </source>
</evidence>
<accession>A0A6G1JNG2</accession>
<proteinExistence type="inferred from homology"/>
<evidence type="ECO:0000256" key="2">
    <source>
        <dbReference type="ARBA" id="ARBA00022692"/>
    </source>
</evidence>
<reference evidence="9" key="1">
    <citation type="journal article" date="2020" name="Stud. Mycol.">
        <title>101 Dothideomycetes genomes: a test case for predicting lifestyles and emergence of pathogens.</title>
        <authorList>
            <person name="Haridas S."/>
            <person name="Albert R."/>
            <person name="Binder M."/>
            <person name="Bloem J."/>
            <person name="Labutti K."/>
            <person name="Salamov A."/>
            <person name="Andreopoulos B."/>
            <person name="Baker S."/>
            <person name="Barry K."/>
            <person name="Bills G."/>
            <person name="Bluhm B."/>
            <person name="Cannon C."/>
            <person name="Castanera R."/>
            <person name="Culley D."/>
            <person name="Daum C."/>
            <person name="Ezra D."/>
            <person name="Gonzalez J."/>
            <person name="Henrissat B."/>
            <person name="Kuo A."/>
            <person name="Liang C."/>
            <person name="Lipzen A."/>
            <person name="Lutzoni F."/>
            <person name="Magnuson J."/>
            <person name="Mondo S."/>
            <person name="Nolan M."/>
            <person name="Ohm R."/>
            <person name="Pangilinan J."/>
            <person name="Park H.-J."/>
            <person name="Ramirez L."/>
            <person name="Alfaro M."/>
            <person name="Sun H."/>
            <person name="Tritt A."/>
            <person name="Yoshinaga Y."/>
            <person name="Zwiers L.-H."/>
            <person name="Turgeon B."/>
            <person name="Goodwin S."/>
            <person name="Spatafora J."/>
            <person name="Crous P."/>
            <person name="Grigoriev I."/>
        </authorList>
    </citation>
    <scope>NUCLEOTIDE SEQUENCE</scope>
    <source>
        <strain evidence="9">CBS 122367</strain>
    </source>
</reference>
<feature type="compositionally biased region" description="Basic and acidic residues" evidence="6">
    <location>
        <begin position="363"/>
        <end position="380"/>
    </location>
</feature>
<evidence type="ECO:0000313" key="9">
    <source>
        <dbReference type="EMBL" id="KAF2691781.1"/>
    </source>
</evidence>
<evidence type="ECO:0000256" key="1">
    <source>
        <dbReference type="ARBA" id="ARBA00004141"/>
    </source>
</evidence>
<organism evidence="9 10">
    <name type="scientific">Lentithecium fluviatile CBS 122367</name>
    <dbReference type="NCBI Taxonomy" id="1168545"/>
    <lineage>
        <taxon>Eukaryota</taxon>
        <taxon>Fungi</taxon>
        <taxon>Dikarya</taxon>
        <taxon>Ascomycota</taxon>
        <taxon>Pezizomycotina</taxon>
        <taxon>Dothideomycetes</taxon>
        <taxon>Pleosporomycetidae</taxon>
        <taxon>Pleosporales</taxon>
        <taxon>Massarineae</taxon>
        <taxon>Lentitheciaceae</taxon>
        <taxon>Lentithecium</taxon>
    </lineage>
</organism>
<comment type="similarity">
    <text evidence="5">Belongs to the SAT4 family.</text>
</comment>
<gene>
    <name evidence="9" type="ORF">K458DRAFT_381627</name>
</gene>
<dbReference type="AlphaFoldDB" id="A0A6G1JNG2"/>
<evidence type="ECO:0000256" key="4">
    <source>
        <dbReference type="ARBA" id="ARBA00023136"/>
    </source>
</evidence>
<feature type="transmembrane region" description="Helical" evidence="7">
    <location>
        <begin position="12"/>
        <end position="33"/>
    </location>
</feature>
<dbReference type="InterPro" id="IPR052337">
    <property type="entry name" value="SAT4-like"/>
</dbReference>
<keyword evidence="3 7" id="KW-1133">Transmembrane helix</keyword>
<dbReference type="OrthoDB" id="3936451at2759"/>
<evidence type="ECO:0000256" key="5">
    <source>
        <dbReference type="ARBA" id="ARBA00038359"/>
    </source>
</evidence>
<feature type="transmembrane region" description="Helical" evidence="7">
    <location>
        <begin position="122"/>
        <end position="144"/>
    </location>
</feature>
<evidence type="ECO:0000256" key="3">
    <source>
        <dbReference type="ARBA" id="ARBA00022989"/>
    </source>
</evidence>